<dbReference type="InterPro" id="IPR007197">
    <property type="entry name" value="rSAM"/>
</dbReference>
<dbReference type="InterPro" id="IPR058240">
    <property type="entry name" value="rSAM_sf"/>
</dbReference>
<evidence type="ECO:0000313" key="12">
    <source>
        <dbReference type="EMBL" id="TWB69429.1"/>
    </source>
</evidence>
<dbReference type="CDD" id="cd01335">
    <property type="entry name" value="Radical_SAM"/>
    <property type="match status" value="1"/>
</dbReference>
<dbReference type="SFLD" id="SFLDG01388">
    <property type="entry name" value="7_8-didemethyl-8-hydroxy-5-dea"/>
    <property type="match status" value="1"/>
</dbReference>
<sequence length="378" mass="41876">MSASGLLGLRAVEDAELGQLFAQATAKRDAYWGAIATYSRKVFIPLTNLCRDSCGYCTFVKQPGESGAGYLSPEEVLRVASRGEELGCKEALFSLGEKPELRYPQARDMLASLGYRSTIDYVIAMCELVISNTSLIPHVNAGTMSRDELKRVKEVSGSAGLMLENVSRRLIGKGMPHYACPDKVPLQRLRTLDAAGEASVPMTTGILIGIGETWDERIESLQSIVDIHERHGHIQEVIVQNFRAKLGTAMATHREPDMTDMLRTLAIARLMLPVEISLQAPPNLNEAFERYLDAGINDWGGVSPLTADHINPECAWPAVEEIAFRTKQKGMRLVERLTTYPLYLRQPEKYLRPVTHEALRRLAREDGYAAHQAHADAS</sequence>
<dbReference type="GO" id="GO:0016765">
    <property type="term" value="F:transferase activity, transferring alkyl or aryl (other than methyl) groups"/>
    <property type="evidence" value="ECO:0007669"/>
    <property type="project" value="InterPro"/>
</dbReference>
<evidence type="ECO:0000256" key="10">
    <source>
        <dbReference type="ARBA" id="ARBA00048974"/>
    </source>
</evidence>
<dbReference type="Pfam" id="PF04055">
    <property type="entry name" value="Radical_SAM"/>
    <property type="match status" value="1"/>
</dbReference>
<dbReference type="RefSeq" id="WP_080137732.1">
    <property type="nucleotide sequence ID" value="NZ_LWIG01000024.1"/>
</dbReference>
<dbReference type="SMART" id="SM00729">
    <property type="entry name" value="Elp3"/>
    <property type="match status" value="1"/>
</dbReference>
<dbReference type="HAMAP" id="MF_01611">
    <property type="entry name" value="FO_synth_sub1"/>
    <property type="match status" value="1"/>
</dbReference>
<dbReference type="STRING" id="1399419.A5906_01845"/>
<proteinExistence type="inferred from homology"/>
<dbReference type="Proteomes" id="UP000315914">
    <property type="component" value="Unassembled WGS sequence"/>
</dbReference>
<evidence type="ECO:0000256" key="4">
    <source>
        <dbReference type="ARBA" id="ARBA00022485"/>
    </source>
</evidence>
<dbReference type="GO" id="GO:0044689">
    <property type="term" value="F:7,8-didemethyl-8-hydroxy-5-deazariboflavin synthase activity"/>
    <property type="evidence" value="ECO:0007669"/>
    <property type="project" value="UniProtKB-EC"/>
</dbReference>
<dbReference type="OrthoDB" id="9802027at2"/>
<dbReference type="GO" id="GO:0046872">
    <property type="term" value="F:metal ion binding"/>
    <property type="evidence" value="ECO:0007669"/>
    <property type="project" value="UniProtKB-KW"/>
</dbReference>
<dbReference type="SFLD" id="SFLDF00294">
    <property type="entry name" value="7_8-didemethyl-8-hydroxy-5-dea"/>
    <property type="match status" value="1"/>
</dbReference>
<accession>A0A560JFY4</accession>
<keyword evidence="6" id="KW-0479">Metal-binding</keyword>
<dbReference type="NCBIfam" id="NF004884">
    <property type="entry name" value="PRK06245.1"/>
    <property type="match status" value="1"/>
</dbReference>
<dbReference type="PANTHER" id="PTHR43076">
    <property type="entry name" value="FO SYNTHASE (COFH)"/>
    <property type="match status" value="1"/>
</dbReference>
<reference evidence="12 13" key="1">
    <citation type="submission" date="2019-06" db="EMBL/GenBank/DDBJ databases">
        <title>Genomic Encyclopedia of Type Strains, Phase IV (KMG-V): Genome sequencing to study the core and pangenomes of soil and plant-associated prokaryotes.</title>
        <authorList>
            <person name="Whitman W."/>
        </authorList>
    </citation>
    <scope>NUCLEOTIDE SEQUENCE [LARGE SCALE GENOMIC DNA]</scope>
    <source>
        <strain evidence="12 13">BR 10556</strain>
    </source>
</reference>
<evidence type="ECO:0000256" key="2">
    <source>
        <dbReference type="ARBA" id="ARBA00004712"/>
    </source>
</evidence>
<comment type="caution">
    <text evidence="12">The sequence shown here is derived from an EMBL/GenBank/DDBJ whole genome shotgun (WGS) entry which is preliminary data.</text>
</comment>
<comment type="cofactor">
    <cofactor evidence="1">
        <name>[4Fe-4S] cluster</name>
        <dbReference type="ChEBI" id="CHEBI:49883"/>
    </cofactor>
</comment>
<dbReference type="InterPro" id="IPR013785">
    <property type="entry name" value="Aldolase_TIM"/>
</dbReference>
<keyword evidence="9" id="KW-0456">Lyase</keyword>
<dbReference type="NCBIfam" id="TIGR03550">
    <property type="entry name" value="F420_cofG"/>
    <property type="match status" value="1"/>
</dbReference>
<gene>
    <name evidence="12" type="ORF">FBZ95_10925</name>
</gene>
<dbReference type="SFLD" id="SFLDG01064">
    <property type="entry name" value="F420__menaquinone_cofactor_bio"/>
    <property type="match status" value="1"/>
</dbReference>
<evidence type="ECO:0000256" key="8">
    <source>
        <dbReference type="ARBA" id="ARBA00023014"/>
    </source>
</evidence>
<dbReference type="SUPFAM" id="SSF102114">
    <property type="entry name" value="Radical SAM enzymes"/>
    <property type="match status" value="1"/>
</dbReference>
<evidence type="ECO:0000256" key="9">
    <source>
        <dbReference type="ARBA" id="ARBA00023239"/>
    </source>
</evidence>
<keyword evidence="5" id="KW-0949">S-adenosyl-L-methionine</keyword>
<dbReference type="InterPro" id="IPR034405">
    <property type="entry name" value="F420"/>
</dbReference>
<keyword evidence="4" id="KW-0004">4Fe-4S</keyword>
<evidence type="ECO:0000259" key="11">
    <source>
        <dbReference type="PROSITE" id="PS51918"/>
    </source>
</evidence>
<feature type="domain" description="Radical SAM core" evidence="11">
    <location>
        <begin position="36"/>
        <end position="283"/>
    </location>
</feature>
<dbReference type="InterPro" id="IPR019939">
    <property type="entry name" value="CofG_family"/>
</dbReference>
<evidence type="ECO:0000256" key="6">
    <source>
        <dbReference type="ARBA" id="ARBA00022723"/>
    </source>
</evidence>
<dbReference type="UniPathway" id="UPA00072"/>
<keyword evidence="8" id="KW-0411">Iron-sulfur</keyword>
<protein>
    <recommendedName>
        <fullName evidence="3">7,8-didemethyl-8-hydroxy-5-deazariboflavin synthase</fullName>
        <ecNumber evidence="3">4.3.1.32</ecNumber>
    </recommendedName>
</protein>
<evidence type="ECO:0000256" key="3">
    <source>
        <dbReference type="ARBA" id="ARBA00012126"/>
    </source>
</evidence>
<evidence type="ECO:0000256" key="5">
    <source>
        <dbReference type="ARBA" id="ARBA00022691"/>
    </source>
</evidence>
<keyword evidence="13" id="KW-1185">Reference proteome</keyword>
<comment type="pathway">
    <text evidence="2">Cofactor biosynthesis; coenzyme F0 biosynthesis.</text>
</comment>
<organism evidence="12 13">
    <name type="scientific">Bradyrhizobium sacchari</name>
    <dbReference type="NCBI Taxonomy" id="1399419"/>
    <lineage>
        <taxon>Bacteria</taxon>
        <taxon>Pseudomonadati</taxon>
        <taxon>Pseudomonadota</taxon>
        <taxon>Alphaproteobacteria</taxon>
        <taxon>Hyphomicrobiales</taxon>
        <taxon>Nitrobacteraceae</taxon>
        <taxon>Bradyrhizobium</taxon>
    </lineage>
</organism>
<keyword evidence="7" id="KW-0408">Iron</keyword>
<dbReference type="AlphaFoldDB" id="A0A560JFY4"/>
<dbReference type="EC" id="4.3.1.32" evidence="3"/>
<dbReference type="SFLD" id="SFLDS00029">
    <property type="entry name" value="Radical_SAM"/>
    <property type="match status" value="1"/>
</dbReference>
<dbReference type="EMBL" id="VITW01000009">
    <property type="protein sequence ID" value="TWB69429.1"/>
    <property type="molecule type" value="Genomic_DNA"/>
</dbReference>
<comment type="catalytic activity">
    <reaction evidence="10">
        <text>5-amino-5-(4-hydroxybenzyl)-6-(D-ribitylimino)-5,6-dihydrouracil + S-adenosyl-L-methionine = 7,8-didemethyl-8-hydroxy-5-deazariboflavin + 5'-deoxyadenosine + L-methionine + NH4(+) + H(+)</text>
        <dbReference type="Rhea" id="RHEA:55204"/>
        <dbReference type="ChEBI" id="CHEBI:15378"/>
        <dbReference type="ChEBI" id="CHEBI:17319"/>
        <dbReference type="ChEBI" id="CHEBI:28938"/>
        <dbReference type="ChEBI" id="CHEBI:57844"/>
        <dbReference type="ChEBI" id="CHEBI:59789"/>
        <dbReference type="ChEBI" id="CHEBI:59904"/>
        <dbReference type="ChEBI" id="CHEBI:85936"/>
        <dbReference type="EC" id="4.3.1.32"/>
    </reaction>
</comment>
<dbReference type="Gene3D" id="3.20.20.70">
    <property type="entry name" value="Aldolase class I"/>
    <property type="match status" value="1"/>
</dbReference>
<evidence type="ECO:0000256" key="7">
    <source>
        <dbReference type="ARBA" id="ARBA00023004"/>
    </source>
</evidence>
<name>A0A560JFY4_9BRAD</name>
<dbReference type="PROSITE" id="PS51918">
    <property type="entry name" value="RADICAL_SAM"/>
    <property type="match status" value="1"/>
</dbReference>
<evidence type="ECO:0000256" key="1">
    <source>
        <dbReference type="ARBA" id="ARBA00001966"/>
    </source>
</evidence>
<evidence type="ECO:0000313" key="13">
    <source>
        <dbReference type="Proteomes" id="UP000315914"/>
    </source>
</evidence>
<dbReference type="PANTHER" id="PTHR43076:SF15">
    <property type="entry name" value="7,8-DIDEMETHYL-8-HYDROXY-5-DEAZARIBOFLAVIN SYNTHASE"/>
    <property type="match status" value="1"/>
</dbReference>
<dbReference type="GO" id="GO:0051539">
    <property type="term" value="F:4 iron, 4 sulfur cluster binding"/>
    <property type="evidence" value="ECO:0007669"/>
    <property type="project" value="UniProtKB-KW"/>
</dbReference>
<dbReference type="InterPro" id="IPR006638">
    <property type="entry name" value="Elp3/MiaA/NifB-like_rSAM"/>
</dbReference>